<feature type="region of interest" description="Disordered" evidence="1">
    <location>
        <begin position="1"/>
        <end position="113"/>
    </location>
</feature>
<sequence>MGCASAVGGRIAGSRARPNRRNRESRWASGFGWSRGISRRASSGSGPWNIASPAVGHTCAGRTEASRRRQDDPHHRSIGQQEHRKGERARPRCRQDAHLRLADHRGTGGASGH</sequence>
<organism evidence="2">
    <name type="scientific">Cereibacter sphaeroides (strain ATCC 17025 / ATH 2.4.3)</name>
    <name type="common">Rhodobacter sphaeroides</name>
    <dbReference type="NCBI Taxonomy" id="349102"/>
    <lineage>
        <taxon>Bacteria</taxon>
        <taxon>Pseudomonadati</taxon>
        <taxon>Pseudomonadota</taxon>
        <taxon>Alphaproteobacteria</taxon>
        <taxon>Rhodobacterales</taxon>
        <taxon>Paracoccaceae</taxon>
        <taxon>Cereibacter</taxon>
    </lineage>
</organism>
<reference evidence="2" key="1">
    <citation type="submission" date="2007-04" db="EMBL/GenBank/DDBJ databases">
        <title>Complete sequence of chromosome of Rhodobacter sphaeroides ATCC 17025.</title>
        <authorList>
            <consortium name="US DOE Joint Genome Institute"/>
            <person name="Copeland A."/>
            <person name="Lucas S."/>
            <person name="Lapidus A."/>
            <person name="Barry K."/>
            <person name="Detter J.C."/>
            <person name="Glavina del Rio T."/>
            <person name="Hammon N."/>
            <person name="Israni S."/>
            <person name="Dalin E."/>
            <person name="Tice H."/>
            <person name="Pitluck S."/>
            <person name="Chertkov O."/>
            <person name="Brettin T."/>
            <person name="Bruce D."/>
            <person name="Han C."/>
            <person name="Schmutz J."/>
            <person name="Larimer F."/>
            <person name="Land M."/>
            <person name="Hauser L."/>
            <person name="Kyrpides N."/>
            <person name="Kim E."/>
            <person name="Richardson P."/>
            <person name="Mackenzie C."/>
            <person name="Choudhary M."/>
            <person name="Donohue T.J."/>
            <person name="Kaplan S."/>
        </authorList>
    </citation>
    <scope>NUCLEOTIDE SEQUENCE [LARGE SCALE GENOMIC DNA]</scope>
    <source>
        <strain evidence="2">ATCC 17025</strain>
    </source>
</reference>
<name>A4WQN0_CERS5</name>
<feature type="compositionally biased region" description="Low complexity" evidence="1">
    <location>
        <begin position="34"/>
        <end position="46"/>
    </location>
</feature>
<accession>A4WQN0</accession>
<dbReference type="AlphaFoldDB" id="A4WQN0"/>
<gene>
    <name evidence="2" type="ordered locus">Rsph17025_0788</name>
</gene>
<evidence type="ECO:0000313" key="2">
    <source>
        <dbReference type="EMBL" id="ABP69694.1"/>
    </source>
</evidence>
<dbReference type="EMBL" id="CP000661">
    <property type="protein sequence ID" value="ABP69694.1"/>
    <property type="molecule type" value="Genomic_DNA"/>
</dbReference>
<feature type="compositionally biased region" description="Basic and acidic residues" evidence="1">
    <location>
        <begin position="64"/>
        <end position="106"/>
    </location>
</feature>
<evidence type="ECO:0000256" key="1">
    <source>
        <dbReference type="SAM" id="MobiDB-lite"/>
    </source>
</evidence>
<dbReference type="HOGENOM" id="CLU_2131617_0_0_5"/>
<proteinExistence type="predicted"/>
<protein>
    <submittedName>
        <fullName evidence="2">Uncharacterized protein</fullName>
    </submittedName>
</protein>
<dbReference type="KEGG" id="rsq:Rsph17025_0788"/>
<dbReference type="STRING" id="349102.Rsph17025_0788"/>